<accession>A0ABX7ISF3</accession>
<dbReference type="CDD" id="cd02440">
    <property type="entry name" value="AdoMet_MTases"/>
    <property type="match status" value="1"/>
</dbReference>
<dbReference type="RefSeq" id="WP_205115970.1">
    <property type="nucleotide sequence ID" value="NZ_CP070273.1"/>
</dbReference>
<reference evidence="1 2" key="1">
    <citation type="submission" date="2021-02" db="EMBL/GenBank/DDBJ databases">
        <title>The genome of Marinomonas foliarum JZW.</title>
        <authorList>
            <person name="Sun M."/>
        </authorList>
    </citation>
    <scope>NUCLEOTIDE SEQUENCE [LARGE SCALE GENOMIC DNA]</scope>
    <source>
        <strain evidence="1 2">JZW</strain>
    </source>
</reference>
<keyword evidence="1" id="KW-0808">Transferase</keyword>
<dbReference type="Proteomes" id="UP000644167">
    <property type="component" value="Chromosome"/>
</dbReference>
<sequence length="250" mass="28977">MMNKRYVVDISKEKTPEVNVIDKDGWLRHDITSELEGNENKGIELGVAIGVYSKRMINSNKFNRFYGVDIYGDTHDVNEYKNALKYIGFEDPRYCLLRMDFDSALDMFDDNSFDFIYVDGFAHTGEEGGKALVDWYKKLKVGGILAGDDYHDDWPLVKWAVNHLASQLGVPVSVTRGKEDADYSSYPTWYIKKESADYHVEVDALLYELGMKEKRRIHRNRVGFHVKYRKLAGKILNLIGIKKYVLSFFR</sequence>
<keyword evidence="2" id="KW-1185">Reference proteome</keyword>
<proteinExistence type="predicted"/>
<dbReference type="GO" id="GO:0008168">
    <property type="term" value="F:methyltransferase activity"/>
    <property type="evidence" value="ECO:0007669"/>
    <property type="project" value="UniProtKB-KW"/>
</dbReference>
<keyword evidence="1" id="KW-0489">Methyltransferase</keyword>
<name>A0ABX7ISF3_9GAMM</name>
<organism evidence="1 2">
    <name type="scientific">Marinomonas foliarum</name>
    <dbReference type="NCBI Taxonomy" id="491950"/>
    <lineage>
        <taxon>Bacteria</taxon>
        <taxon>Pseudomonadati</taxon>
        <taxon>Pseudomonadota</taxon>
        <taxon>Gammaproteobacteria</taxon>
        <taxon>Oceanospirillales</taxon>
        <taxon>Oceanospirillaceae</taxon>
        <taxon>Marinomonas</taxon>
    </lineage>
</organism>
<dbReference type="Pfam" id="PF13578">
    <property type="entry name" value="Methyltransf_24"/>
    <property type="match status" value="1"/>
</dbReference>
<evidence type="ECO:0000313" key="2">
    <source>
        <dbReference type="Proteomes" id="UP000644167"/>
    </source>
</evidence>
<dbReference type="SUPFAM" id="SSF53335">
    <property type="entry name" value="S-adenosyl-L-methionine-dependent methyltransferases"/>
    <property type="match status" value="1"/>
</dbReference>
<evidence type="ECO:0000313" key="1">
    <source>
        <dbReference type="EMBL" id="QRV25195.1"/>
    </source>
</evidence>
<protein>
    <submittedName>
        <fullName evidence="1">Class I SAM-dependent methyltransferase</fullName>
    </submittedName>
</protein>
<dbReference type="InterPro" id="IPR029063">
    <property type="entry name" value="SAM-dependent_MTases_sf"/>
</dbReference>
<dbReference type="Gene3D" id="3.40.50.150">
    <property type="entry name" value="Vaccinia Virus protein VP39"/>
    <property type="match status" value="1"/>
</dbReference>
<dbReference type="EMBL" id="CP070273">
    <property type="protein sequence ID" value="QRV25195.1"/>
    <property type="molecule type" value="Genomic_DNA"/>
</dbReference>
<gene>
    <name evidence="1" type="ORF">JSY38_06710</name>
</gene>
<dbReference type="GO" id="GO:0032259">
    <property type="term" value="P:methylation"/>
    <property type="evidence" value="ECO:0007669"/>
    <property type="project" value="UniProtKB-KW"/>
</dbReference>